<dbReference type="InterPro" id="IPR020568">
    <property type="entry name" value="Ribosomal_Su5_D2-typ_SF"/>
</dbReference>
<dbReference type="AlphaFoldDB" id="A0A0P9CB47"/>
<feature type="coiled-coil region" evidence="3">
    <location>
        <begin position="208"/>
        <end position="249"/>
    </location>
</feature>
<dbReference type="Proteomes" id="UP000050482">
    <property type="component" value="Unassembled WGS sequence"/>
</dbReference>
<dbReference type="PANTHER" id="PTHR10046">
    <property type="entry name" value="ATP DEPENDENT LON PROTEASE FAMILY MEMBER"/>
    <property type="match status" value="1"/>
</dbReference>
<evidence type="ECO:0000313" key="5">
    <source>
        <dbReference type="EMBL" id="KPV42658.1"/>
    </source>
</evidence>
<feature type="domain" description="Lon proteolytic" evidence="4">
    <location>
        <begin position="570"/>
        <end position="765"/>
    </location>
</feature>
<dbReference type="GO" id="GO:0004176">
    <property type="term" value="F:ATP-dependent peptidase activity"/>
    <property type="evidence" value="ECO:0007669"/>
    <property type="project" value="UniProtKB-UniRule"/>
</dbReference>
<accession>A0A0P9CB47</accession>
<dbReference type="Gene3D" id="1.10.8.60">
    <property type="match status" value="1"/>
</dbReference>
<comment type="similarity">
    <text evidence="2">Belongs to the peptidase S16 family.</text>
</comment>
<evidence type="ECO:0000256" key="2">
    <source>
        <dbReference type="PROSITE-ProRule" id="PRU01122"/>
    </source>
</evidence>
<dbReference type="Pfam" id="PF20436">
    <property type="entry name" value="LonB_AAA-LID"/>
    <property type="match status" value="1"/>
</dbReference>
<organism evidence="5 6">
    <name type="scientific">Alicyclobacillus ferrooxydans</name>
    <dbReference type="NCBI Taxonomy" id="471514"/>
    <lineage>
        <taxon>Bacteria</taxon>
        <taxon>Bacillati</taxon>
        <taxon>Bacillota</taxon>
        <taxon>Bacilli</taxon>
        <taxon>Bacillales</taxon>
        <taxon>Alicyclobacillaceae</taxon>
        <taxon>Alicyclobacillus</taxon>
    </lineage>
</organism>
<dbReference type="InterPro" id="IPR027065">
    <property type="entry name" value="Lon_Prtase"/>
</dbReference>
<dbReference type="Pfam" id="PF20437">
    <property type="entry name" value="LonC_helical"/>
    <property type="match status" value="1"/>
</dbReference>
<evidence type="ECO:0000313" key="6">
    <source>
        <dbReference type="Proteomes" id="UP000050482"/>
    </source>
</evidence>
<dbReference type="EC" id="3.4.21.53" evidence="2"/>
<dbReference type="SUPFAM" id="SSF52540">
    <property type="entry name" value="P-loop containing nucleoside triphosphate hydrolases"/>
    <property type="match status" value="1"/>
</dbReference>
<dbReference type="InterPro" id="IPR014721">
    <property type="entry name" value="Ribsml_uS5_D2-typ_fold_subgr"/>
</dbReference>
<keyword evidence="6" id="KW-1185">Reference proteome</keyword>
<dbReference type="PATRIC" id="fig|471514.4.peg.1192"/>
<dbReference type="Pfam" id="PF05362">
    <property type="entry name" value="Lon_C"/>
    <property type="match status" value="1"/>
</dbReference>
<evidence type="ECO:0000256" key="1">
    <source>
        <dbReference type="ARBA" id="ARBA00022670"/>
    </source>
</evidence>
<reference evidence="5 6" key="1">
    <citation type="submission" date="2015-09" db="EMBL/GenBank/DDBJ databases">
        <title>Draft genome sequence of Alicyclobacillus ferrooxydans DSM 22381.</title>
        <authorList>
            <person name="Hemp J."/>
        </authorList>
    </citation>
    <scope>NUCLEOTIDE SEQUENCE [LARGE SCALE GENOMIC DNA]</scope>
    <source>
        <strain evidence="5 6">TC-34</strain>
    </source>
</reference>
<dbReference type="InterPro" id="IPR041699">
    <property type="entry name" value="AAA_32"/>
</dbReference>
<dbReference type="PROSITE" id="PS51786">
    <property type="entry name" value="LON_PROTEOLYTIC"/>
    <property type="match status" value="1"/>
</dbReference>
<dbReference type="EMBL" id="LJCO01000072">
    <property type="protein sequence ID" value="KPV42658.1"/>
    <property type="molecule type" value="Genomic_DNA"/>
</dbReference>
<gene>
    <name evidence="5" type="ORF">AN477_16695</name>
</gene>
<dbReference type="GO" id="GO:0006508">
    <property type="term" value="P:proteolysis"/>
    <property type="evidence" value="ECO:0007669"/>
    <property type="project" value="UniProtKB-KW"/>
</dbReference>
<name>A0A0P9CB47_9BACL</name>
<dbReference type="Gene3D" id="3.30.230.10">
    <property type="match status" value="1"/>
</dbReference>
<evidence type="ECO:0000256" key="3">
    <source>
        <dbReference type="SAM" id="Coils"/>
    </source>
</evidence>
<keyword evidence="3" id="KW-0175">Coiled coil</keyword>
<protein>
    <recommendedName>
        <fullName evidence="2">endopeptidase La</fullName>
        <ecNumber evidence="2">3.4.21.53</ecNumber>
    </recommendedName>
</protein>
<dbReference type="InterPro" id="IPR046843">
    <property type="entry name" value="LonB_AAA-LID"/>
</dbReference>
<sequence length="792" mass="87905">MPEEEYKLRELSADELRVHTSTEELRFEDTSQLPGLSDTMVGQDRAVQALAFGLSIDAEGYNIFVVGPPGTGRTTYTASQVFEVARSKPVPNDWCYVYNFQAPDEPICLQFPPGQGVRFRSAMQRLVKDLEKALTQYFDSDAYAAESTQLMNQFNERAEKVWSLLEASAHELGLVLQRTATGMVTIPLDAEGRPIPSDEFAQLSNTARAAVRTRQQQLEQSFEEAMRQIKSIQKEASTAEEMLEEKTCAYAIEPLFDELRLQFQGEDVARYLQRVKEDVIANHALFHGDPEPTTPDAALLGAVPPDPRIRYQVNVMVDHTDSAGAPVIIEPNPTYFNLFGKVEYRGNRGVMVSDYTLIKPGALHRANGGYLIVQAIDLLSHPAAWTALKRALKNGEIRIDNPQEENMWMVSTGLRPQEIQLKVKVILIGTPDIYHLLYEYDDAMQKHFKVKVEFDAEMERSAAASRQYANFVASYTKAHELPPFTAGAVAEIIDFSARLAGNQRKLSTRFHPVIELVTEASYLAQQAGANTVTEQHVNSALSAKVHRADLIKEKVLEMILNGTIRVDTDGKRIGQINGLAVLASGNVSFGQPHRITARTYVGRRGVINVERETAMSGQIHDKGVLILSAYLAAEFGKRMPMAVSGTIVFEQTYSKIDGDSASSTELYALLSSLSELPILQGIAVTGSVDQFGEIQPIGGVNEKIEGYFYICKAKGLTGRQGVMIPRQNVTNLFLPEEVVDAVRNGQFHIWAVQSVEEGIELLTGFTALSVYVEIETNVVEMSRAAAYERRRV</sequence>
<dbReference type="PRINTS" id="PR00830">
    <property type="entry name" value="ENDOLAPTASE"/>
</dbReference>
<dbReference type="InterPro" id="IPR046844">
    <property type="entry name" value="Lon-like_helical"/>
</dbReference>
<comment type="caution">
    <text evidence="5">The sequence shown here is derived from an EMBL/GenBank/DDBJ whole genome shotgun (WGS) entry which is preliminary data.</text>
</comment>
<comment type="catalytic activity">
    <reaction evidence="2">
        <text>Hydrolysis of proteins in presence of ATP.</text>
        <dbReference type="EC" id="3.4.21.53"/>
    </reaction>
</comment>
<keyword evidence="1 2" id="KW-0645">Protease</keyword>
<dbReference type="InterPro" id="IPR027417">
    <property type="entry name" value="P-loop_NTPase"/>
</dbReference>
<dbReference type="Gene3D" id="3.40.50.300">
    <property type="entry name" value="P-loop containing nucleotide triphosphate hydrolases"/>
    <property type="match status" value="2"/>
</dbReference>
<dbReference type="GO" id="GO:0005524">
    <property type="term" value="F:ATP binding"/>
    <property type="evidence" value="ECO:0007669"/>
    <property type="project" value="InterPro"/>
</dbReference>
<evidence type="ECO:0000259" key="4">
    <source>
        <dbReference type="PROSITE" id="PS51786"/>
    </source>
</evidence>
<dbReference type="GO" id="GO:0004252">
    <property type="term" value="F:serine-type endopeptidase activity"/>
    <property type="evidence" value="ECO:0007669"/>
    <property type="project" value="UniProtKB-UniRule"/>
</dbReference>
<dbReference type="Pfam" id="PF13654">
    <property type="entry name" value="AAA_32"/>
    <property type="match status" value="1"/>
</dbReference>
<feature type="active site" evidence="2">
    <location>
        <position position="660"/>
    </location>
</feature>
<keyword evidence="2" id="KW-0720">Serine protease</keyword>
<dbReference type="InterPro" id="IPR008269">
    <property type="entry name" value="Lon_proteolytic"/>
</dbReference>
<feature type="active site" evidence="2">
    <location>
        <position position="703"/>
    </location>
</feature>
<proteinExistence type="inferred from homology"/>
<keyword evidence="2" id="KW-0378">Hydrolase</keyword>
<dbReference type="GO" id="GO:0030163">
    <property type="term" value="P:protein catabolic process"/>
    <property type="evidence" value="ECO:0007669"/>
    <property type="project" value="InterPro"/>
</dbReference>
<dbReference type="STRING" id="471514.AN477_16695"/>
<dbReference type="SUPFAM" id="SSF54211">
    <property type="entry name" value="Ribosomal protein S5 domain 2-like"/>
    <property type="match status" value="1"/>
</dbReference>